<sequence>MLQKKIILLSCLGLALHSCGQKQLSPPQLEQYVEDASNGLNQTQHVNGIDVSVKYQPVDLIVSRELQGEPEGSISSVIDSLRNIYGRYSFFTISFSKNSKEILQPQEGFSTYSELLQTLAFRMDKEVEIITSRGDTLYPVNYYLDRSYATANASQLLFAFQSVKEAGDCKIRIKEFGLVTGTLIFSFDDDALKATPSIQLN</sequence>
<proteinExistence type="predicted"/>
<keyword evidence="2" id="KW-1185">Reference proteome</keyword>
<accession>A0ABY4JBJ8</accession>
<dbReference type="Proteomes" id="UP000829647">
    <property type="component" value="Chromosome"/>
</dbReference>
<dbReference type="RefSeq" id="WP_247976240.1">
    <property type="nucleotide sequence ID" value="NZ_CP095848.1"/>
</dbReference>
<gene>
    <name evidence="1" type="ORF">MWH26_04650</name>
</gene>
<name>A0ABY4JBJ8_9BACT</name>
<protein>
    <submittedName>
        <fullName evidence="1">Uncharacterized protein</fullName>
    </submittedName>
</protein>
<evidence type="ECO:0000313" key="2">
    <source>
        <dbReference type="Proteomes" id="UP000829647"/>
    </source>
</evidence>
<dbReference type="EMBL" id="CP095848">
    <property type="protein sequence ID" value="UPL50200.1"/>
    <property type="molecule type" value="Genomic_DNA"/>
</dbReference>
<reference evidence="1 2" key="1">
    <citation type="submission" date="2022-04" db="EMBL/GenBank/DDBJ databases">
        <title>Hymenobacter sp. isolated from the air.</title>
        <authorList>
            <person name="Won M."/>
            <person name="Lee C.-M."/>
            <person name="Woen H.-Y."/>
            <person name="Kwon S.-W."/>
        </authorList>
    </citation>
    <scope>NUCLEOTIDE SEQUENCE [LARGE SCALE GENOMIC DNA]</scope>
    <source>
        <strain evidence="2">5516 S-25</strain>
    </source>
</reference>
<evidence type="ECO:0000313" key="1">
    <source>
        <dbReference type="EMBL" id="UPL50200.1"/>
    </source>
</evidence>
<organism evidence="1 2">
    <name type="scientific">Hymenobacter sublimis</name>
    <dbReference type="NCBI Taxonomy" id="2933777"/>
    <lineage>
        <taxon>Bacteria</taxon>
        <taxon>Pseudomonadati</taxon>
        <taxon>Bacteroidota</taxon>
        <taxon>Cytophagia</taxon>
        <taxon>Cytophagales</taxon>
        <taxon>Hymenobacteraceae</taxon>
        <taxon>Hymenobacter</taxon>
    </lineage>
</organism>